<gene>
    <name evidence="9" type="ORF">BUALT_Bualt03G0193500</name>
</gene>
<evidence type="ECO:0000256" key="6">
    <source>
        <dbReference type="ARBA" id="ARBA00051722"/>
    </source>
</evidence>
<keyword evidence="5" id="KW-0904">Protein phosphatase</keyword>
<dbReference type="Proteomes" id="UP000826271">
    <property type="component" value="Unassembled WGS sequence"/>
</dbReference>
<feature type="active site" description="Nucleophile" evidence="7">
    <location>
        <position position="16"/>
    </location>
</feature>
<comment type="similarity">
    <text evidence="1">Belongs to the HAD-like hydrolase superfamily. EYA family.</text>
</comment>
<evidence type="ECO:0000313" key="10">
    <source>
        <dbReference type="Proteomes" id="UP000826271"/>
    </source>
</evidence>
<proteinExistence type="inferred from homology"/>
<comment type="catalytic activity">
    <reaction evidence="6">
        <text>O-phospho-L-tyrosyl-[protein] + H2O = L-tyrosyl-[protein] + phosphate</text>
        <dbReference type="Rhea" id="RHEA:10684"/>
        <dbReference type="Rhea" id="RHEA-COMP:10136"/>
        <dbReference type="Rhea" id="RHEA-COMP:20101"/>
        <dbReference type="ChEBI" id="CHEBI:15377"/>
        <dbReference type="ChEBI" id="CHEBI:43474"/>
        <dbReference type="ChEBI" id="CHEBI:46858"/>
        <dbReference type="ChEBI" id="CHEBI:61978"/>
        <dbReference type="EC" id="3.1.3.48"/>
    </reaction>
</comment>
<evidence type="ECO:0000256" key="4">
    <source>
        <dbReference type="ARBA" id="ARBA00022842"/>
    </source>
</evidence>
<dbReference type="PANTHER" id="PTHR10190:SF16">
    <property type="entry name" value="DEVELOPMENTAL PROTEIN EYES ABSENT"/>
    <property type="match status" value="1"/>
</dbReference>
<keyword evidence="10" id="KW-1185">Reference proteome</keyword>
<dbReference type="GO" id="GO:0030154">
    <property type="term" value="P:cell differentiation"/>
    <property type="evidence" value="ECO:0007669"/>
    <property type="project" value="TreeGrafter"/>
</dbReference>
<comment type="cofactor">
    <cofactor evidence="8">
        <name>Mg(2+)</name>
        <dbReference type="ChEBI" id="CHEBI:18420"/>
    </cofactor>
    <text evidence="8">Binds 1 Mg(2+) ion per subunit.</text>
</comment>
<dbReference type="GO" id="GO:0004725">
    <property type="term" value="F:protein tyrosine phosphatase activity"/>
    <property type="evidence" value="ECO:0007669"/>
    <property type="project" value="UniProtKB-EC"/>
</dbReference>
<evidence type="ECO:0000313" key="9">
    <source>
        <dbReference type="EMBL" id="KAG8386866.1"/>
    </source>
</evidence>
<dbReference type="EMBL" id="WHWC01000003">
    <property type="protein sequence ID" value="KAG8386866.1"/>
    <property type="molecule type" value="Genomic_DNA"/>
</dbReference>
<dbReference type="InterPro" id="IPR038102">
    <property type="entry name" value="EYA_dom_sf"/>
</dbReference>
<evidence type="ECO:0000256" key="5">
    <source>
        <dbReference type="ARBA" id="ARBA00022912"/>
    </source>
</evidence>
<protein>
    <recommendedName>
        <fullName evidence="2">protein-tyrosine-phosphatase</fullName>
        <ecNumber evidence="2">3.1.3.48</ecNumber>
    </recommendedName>
</protein>
<evidence type="ECO:0000256" key="2">
    <source>
        <dbReference type="ARBA" id="ARBA00013064"/>
    </source>
</evidence>
<feature type="binding site" evidence="8">
    <location>
        <position position="18"/>
    </location>
    <ligand>
        <name>Mg(2+)</name>
        <dbReference type="ChEBI" id="CHEBI:18420"/>
    </ligand>
</feature>
<accession>A0AAV6Y1Y3</accession>
<evidence type="ECO:0000256" key="3">
    <source>
        <dbReference type="ARBA" id="ARBA00022801"/>
    </source>
</evidence>
<evidence type="ECO:0000256" key="1">
    <source>
        <dbReference type="ARBA" id="ARBA00010501"/>
    </source>
</evidence>
<name>A0AAV6Y1Y3_9LAMI</name>
<dbReference type="GO" id="GO:0005634">
    <property type="term" value="C:nucleus"/>
    <property type="evidence" value="ECO:0007669"/>
    <property type="project" value="TreeGrafter"/>
</dbReference>
<organism evidence="9 10">
    <name type="scientific">Buddleja alternifolia</name>
    <dbReference type="NCBI Taxonomy" id="168488"/>
    <lineage>
        <taxon>Eukaryota</taxon>
        <taxon>Viridiplantae</taxon>
        <taxon>Streptophyta</taxon>
        <taxon>Embryophyta</taxon>
        <taxon>Tracheophyta</taxon>
        <taxon>Spermatophyta</taxon>
        <taxon>Magnoliopsida</taxon>
        <taxon>eudicotyledons</taxon>
        <taxon>Gunneridae</taxon>
        <taxon>Pentapetalae</taxon>
        <taxon>asterids</taxon>
        <taxon>lamiids</taxon>
        <taxon>Lamiales</taxon>
        <taxon>Scrophulariaceae</taxon>
        <taxon>Buddlejeae</taxon>
        <taxon>Buddleja</taxon>
    </lineage>
</organism>
<dbReference type="GO" id="GO:0046872">
    <property type="term" value="F:metal ion binding"/>
    <property type="evidence" value="ECO:0007669"/>
    <property type="project" value="UniProtKB-KW"/>
</dbReference>
<dbReference type="GO" id="GO:0045739">
    <property type="term" value="P:positive regulation of DNA repair"/>
    <property type="evidence" value="ECO:0007669"/>
    <property type="project" value="TreeGrafter"/>
</dbReference>
<dbReference type="AlphaFoldDB" id="A0AAV6Y1Y3"/>
<dbReference type="InterPro" id="IPR028472">
    <property type="entry name" value="EYA"/>
</dbReference>
<feature type="binding site" evidence="8">
    <location>
        <position position="16"/>
    </location>
    <ligand>
        <name>Mg(2+)</name>
        <dbReference type="ChEBI" id="CHEBI:18420"/>
    </ligand>
</feature>
<sequence>MLRASMDQKMNVYIWDMDETLILLKSLLNGTYAGAFNGSKNLENGVKIGKLWENHILQVCDKHFFYEQIENFNQPYLDVLNQHDDGLDLSEYDFSQDGFGSPNDVLNKRKLAYRHRTIADKYRKVVSTSVVEGAPWRMAKPLRHGVWRGTLLHDGDGDGMALASKGLYNILSQDLIKLWDSLYDLTDTYTEKWLSSARACLEQCAGQKRDAKFEHVNVLVTSGPLVPSLVKCLFFRLDNIITCDNVYSSLEVGKVQCFLWIKERFVGADVKFCAIGNGWEECEAAECMRWPFVQIDLQPTSIHRFPGLTSHDLTHYFSVVYDQDSEKSSSHHT</sequence>
<evidence type="ECO:0000256" key="7">
    <source>
        <dbReference type="PIRSR" id="PIRSR628472-1"/>
    </source>
</evidence>
<dbReference type="PANTHER" id="PTHR10190">
    <property type="entry name" value="EYES ABSENT"/>
    <property type="match status" value="1"/>
</dbReference>
<dbReference type="Gene3D" id="3.40.50.12350">
    <property type="match status" value="1"/>
</dbReference>
<keyword evidence="3" id="KW-0378">Hydrolase</keyword>
<feature type="active site" description="Proton donor" evidence="7">
    <location>
        <position position="18"/>
    </location>
</feature>
<evidence type="ECO:0000256" key="8">
    <source>
        <dbReference type="PIRSR" id="PIRSR628472-2"/>
    </source>
</evidence>
<reference evidence="9" key="1">
    <citation type="submission" date="2019-10" db="EMBL/GenBank/DDBJ databases">
        <authorList>
            <person name="Zhang R."/>
            <person name="Pan Y."/>
            <person name="Wang J."/>
            <person name="Ma R."/>
            <person name="Yu S."/>
        </authorList>
    </citation>
    <scope>NUCLEOTIDE SEQUENCE</scope>
    <source>
        <strain evidence="9">LA-IB0</strain>
        <tissue evidence="9">Leaf</tissue>
    </source>
</reference>
<keyword evidence="4 8" id="KW-0460">Magnesium</keyword>
<keyword evidence="8" id="KW-0479">Metal-binding</keyword>
<comment type="caution">
    <text evidence="9">The sequence shown here is derived from an EMBL/GenBank/DDBJ whole genome shotgun (WGS) entry which is preliminary data.</text>
</comment>
<dbReference type="EC" id="3.1.3.48" evidence="2"/>